<dbReference type="Proteomes" id="UP001197093">
    <property type="component" value="Unassembled WGS sequence"/>
</dbReference>
<organism evidence="11 12">
    <name type="scientific">Staphylotrichum longicolle</name>
    <dbReference type="NCBI Taxonomy" id="669026"/>
    <lineage>
        <taxon>Eukaryota</taxon>
        <taxon>Fungi</taxon>
        <taxon>Dikarya</taxon>
        <taxon>Ascomycota</taxon>
        <taxon>Pezizomycotina</taxon>
        <taxon>Sordariomycetes</taxon>
        <taxon>Sordariomycetidae</taxon>
        <taxon>Sordariales</taxon>
        <taxon>Chaetomiaceae</taxon>
        <taxon>Staphylotrichum</taxon>
    </lineage>
</organism>
<dbReference type="Gene3D" id="2.60.200.20">
    <property type="match status" value="1"/>
</dbReference>
<dbReference type="InterPro" id="IPR012978">
    <property type="entry name" value="HEAT_RRP12"/>
</dbReference>
<dbReference type="EMBL" id="JAHCVI010000001">
    <property type="protein sequence ID" value="KAG7294270.1"/>
    <property type="molecule type" value="Genomic_DNA"/>
</dbReference>
<dbReference type="PROSITE" id="PS50006">
    <property type="entry name" value="FHA_DOMAIN"/>
    <property type="match status" value="1"/>
</dbReference>
<evidence type="ECO:0000256" key="2">
    <source>
        <dbReference type="ARBA" id="ARBA00005575"/>
    </source>
</evidence>
<dbReference type="InterPro" id="IPR000719">
    <property type="entry name" value="Prot_kinase_dom"/>
</dbReference>
<feature type="region of interest" description="Disordered" evidence="8">
    <location>
        <begin position="986"/>
        <end position="1068"/>
    </location>
</feature>
<dbReference type="Pfam" id="PF25772">
    <property type="entry name" value="HEAT_RRP12_N"/>
    <property type="match status" value="1"/>
</dbReference>
<dbReference type="InterPro" id="IPR016024">
    <property type="entry name" value="ARM-type_fold"/>
</dbReference>
<evidence type="ECO:0000259" key="10">
    <source>
        <dbReference type="PROSITE" id="PS50011"/>
    </source>
</evidence>
<feature type="binding site" evidence="7">
    <location>
        <position position="1351"/>
    </location>
    <ligand>
        <name>ATP</name>
        <dbReference type="ChEBI" id="CHEBI:30616"/>
    </ligand>
</feature>
<reference evidence="11" key="1">
    <citation type="submission" date="2023-02" db="EMBL/GenBank/DDBJ databases">
        <authorList>
            <person name="Palmer J.M."/>
        </authorList>
    </citation>
    <scope>NUCLEOTIDE SEQUENCE</scope>
    <source>
        <strain evidence="11">FW57</strain>
    </source>
</reference>
<dbReference type="InterPro" id="IPR052087">
    <property type="entry name" value="RRP12"/>
</dbReference>
<protein>
    <recommendedName>
        <fullName evidence="13">Non-specific serine/threonine protein kinase</fullName>
    </recommendedName>
</protein>
<evidence type="ECO:0000256" key="8">
    <source>
        <dbReference type="SAM" id="MobiDB-lite"/>
    </source>
</evidence>
<evidence type="ECO:0000256" key="5">
    <source>
        <dbReference type="ARBA" id="ARBA00022840"/>
    </source>
</evidence>
<comment type="caution">
    <text evidence="11">The sequence shown here is derived from an EMBL/GenBank/DDBJ whole genome shotgun (WGS) entry which is preliminary data.</text>
</comment>
<dbReference type="Gene3D" id="1.10.510.10">
    <property type="entry name" value="Transferase(Phosphotransferase) domain 1"/>
    <property type="match status" value="1"/>
</dbReference>
<dbReference type="PANTHER" id="PTHR48287:SF1">
    <property type="entry name" value="ARM REPEAT SUPERFAMILY PROTEIN"/>
    <property type="match status" value="1"/>
</dbReference>
<dbReference type="InterPro" id="IPR017441">
    <property type="entry name" value="Protein_kinase_ATP_BS"/>
</dbReference>
<dbReference type="Pfam" id="PF00498">
    <property type="entry name" value="FHA"/>
    <property type="match status" value="1"/>
</dbReference>
<keyword evidence="4 7" id="KW-0547">Nucleotide-binding</keyword>
<keyword evidence="5 7" id="KW-0067">ATP-binding</keyword>
<dbReference type="SUPFAM" id="SSF48371">
    <property type="entry name" value="ARM repeat"/>
    <property type="match status" value="1"/>
</dbReference>
<dbReference type="InterPro" id="IPR000253">
    <property type="entry name" value="FHA_dom"/>
</dbReference>
<gene>
    <name evidence="11" type="ORF">NEMBOFW57_004340</name>
</gene>
<dbReference type="GO" id="GO:0005524">
    <property type="term" value="F:ATP binding"/>
    <property type="evidence" value="ECO:0007669"/>
    <property type="project" value="UniProtKB-UniRule"/>
</dbReference>
<dbReference type="Gene3D" id="1.25.10.10">
    <property type="entry name" value="Leucine-rich Repeat Variant"/>
    <property type="match status" value="1"/>
</dbReference>
<evidence type="ECO:0000313" key="12">
    <source>
        <dbReference type="Proteomes" id="UP001197093"/>
    </source>
</evidence>
<dbReference type="GO" id="GO:0004672">
    <property type="term" value="F:protein kinase activity"/>
    <property type="evidence" value="ECO:0007669"/>
    <property type="project" value="InterPro"/>
</dbReference>
<feature type="domain" description="FHA" evidence="9">
    <location>
        <begin position="1189"/>
        <end position="1235"/>
    </location>
</feature>
<dbReference type="InterPro" id="IPR008271">
    <property type="entry name" value="Ser/Thr_kinase_AS"/>
</dbReference>
<feature type="region of interest" description="Disordered" evidence="8">
    <location>
        <begin position="1"/>
        <end position="21"/>
    </location>
</feature>
<feature type="region of interest" description="Disordered" evidence="8">
    <location>
        <begin position="1618"/>
        <end position="1682"/>
    </location>
</feature>
<dbReference type="SUPFAM" id="SSF49879">
    <property type="entry name" value="SMAD/FHA domain"/>
    <property type="match status" value="1"/>
</dbReference>
<dbReference type="SMART" id="SM00220">
    <property type="entry name" value="S_TKc"/>
    <property type="match status" value="1"/>
</dbReference>
<accession>A0AAD4I5I5</accession>
<proteinExistence type="inferred from homology"/>
<feature type="compositionally biased region" description="Basic and acidic residues" evidence="8">
    <location>
        <begin position="1013"/>
        <end position="1023"/>
    </location>
</feature>
<evidence type="ECO:0008006" key="13">
    <source>
        <dbReference type="Google" id="ProtNLM"/>
    </source>
</evidence>
<name>A0AAD4I5I5_9PEZI</name>
<dbReference type="Pfam" id="PF08161">
    <property type="entry name" value="RRP12_HEAT"/>
    <property type="match status" value="1"/>
</dbReference>
<sequence length="1682" mass="185957">MASPSLKEKLDKIRSPNLQSQKQTASVLEGIESAFKEGNTEPTPTAYFAALLSLLSNKTLTHPVVYLLDVVTPFAPEPLLRAKFTQILTLLAPVLGQPDADAPLIRSSIGCLESLLLAQDAAAWEMSAAVVGPMRAAGGLLSFSLDPRPKVRKRAQEALRKVLKNPPPSPSLDHPAAAMCAETAIMSLKALAEKTAQLRKEKKGSEAVHDPELIHALQLVKTVASASGGWPSKKIESLCELLLGIARSGNEHMSMAVFDIFEMIFEGMADEVASSKLPRLIEIIKELRPAPNDTQLLPPWIAILSRAYDVAAQISPEETFQELLEPFNMVAGYLESAAKNIRISASECLVSFMANCVPRQVLVDPSIYDEKVIQQLVNTVESLLTVKYQAAWLETFNVIGAMFDALRWRAAPYLLAITKNIGEMRGNDSFTGKQEADEVLGKAIRAMGPEAVLGVLPLNLAKPVKGQPGRAWMLPLLRDYTSHTNLAHFKTEFVPLSAAMFQRVLDHGAAAKTMEVKIFETVVQQIWSILPGYCDLPLDLVEAFDKEFAEMLTTLLYEQVEMRLDVCRALKALVESNQAVATATDEEDPALQTRVSKEDAQRNLEYLGTTFAADFLAVLFNVYSTTLPQKRGPVLQTINSYLSIIPPARLMETFDLVCEKLAAALQEPVEKPKNQQSGEQVPSTAHTLMDLVVTMSIYLPRESFEALFKIASLVVFKDDDPQLQKKAYKMIPRLADSETGKAAIEQRHTELQALILSSTEKVSAPARRERLAAITALIPFIPDTSLHFIPSVLSEVVISCKENNEKARTTAFDLLVLMGHTMVAADGAVIDNSKVPHMPKDAPPAKASIEEYFTMVSAGLAGSTPHMISASITAITRVLYEFRELVSTETMSDLVQTMDLFLTSNNREIVKSVLGFVKVCVISLPTELMLPRLPTLIPNVMVWSHEHKGHFRAKVKHILERMVRRFGVDLVNKNCPEADRKLITNIRKTKERNKRKKDAAKDGAAGDESDAEETGRRKSRFESEYDQALYSSDDESEHSHSDDSDVEMTGRRQKRRGAAQKGGSAYILEDEDEPLDLLDRNALANISTTKPGKPRSAAGRKTKAKTDLDGKLILGGGDDDEGAMDVDIPAAEARRRAASALGSFIKDNASRIGEVWDGAEDKWLDLSGPSDPTVVLTFSNPPGQSRSHFVLGRDPDSCDVVVSAAPTVSREHLRFGFDGEEIALDDVSSFGTELTLGEGEKPKQTRPTPGAPFKCVLFRGRKITLAIANVKFQFTLPRRQGPGLEEYRWQRDAFLARCSRGGLSRGGIPLRPYHRDEWKPLYTFQHKLGEGGFGTVYKVRRERDGAVFAAKRLRERDGRQSDSLVNEMRALRRLEHERVVEYVDWYEDSIPHRSVLVMEYCPCGSLEDMLINLRRASSPRVEAAAFTHRRIAIILKQVAEGLAYLHSERITHRDLKPANILVRQRQPLSLVLGDFGLAKIHEKDQPSWMDTRCGTESHSAPEMHSTAPYSRAVDIWALGVVGIQMLRVEEEVSMNPRGRGIRESYPKDVVKRAEAMSMLNRHPQPLLALIRNMLASEPSDRPSAAVFVAEASNLIALNSWGLGIARNRGVLTSAVQPPVPEFEDRPAHSDTVRSDALQHYLEEPVVEGSPSRKRGADNLGDSSESGAGAPSRKIRRIDELEH</sequence>
<feature type="compositionally biased region" description="Basic and acidic residues" evidence="8">
    <location>
        <begin position="1622"/>
        <end position="1633"/>
    </location>
</feature>
<feature type="compositionally biased region" description="Basic residues" evidence="8">
    <location>
        <begin position="987"/>
        <end position="998"/>
    </location>
</feature>
<comment type="similarity">
    <text evidence="3">Belongs to the RRP12 family.</text>
</comment>
<comment type="similarity">
    <text evidence="2">Belongs to the protein kinase superfamily. CAMK Ser/Thr protein kinase family. CHEK2 subfamily.</text>
</comment>
<dbReference type="SUPFAM" id="SSF56112">
    <property type="entry name" value="Protein kinase-like (PK-like)"/>
    <property type="match status" value="1"/>
</dbReference>
<feature type="compositionally biased region" description="Basic and acidic residues" evidence="8">
    <location>
        <begin position="1"/>
        <end position="14"/>
    </location>
</feature>
<keyword evidence="6" id="KW-0539">Nucleus</keyword>
<dbReference type="Pfam" id="PF00069">
    <property type="entry name" value="Pkinase"/>
    <property type="match status" value="1"/>
</dbReference>
<dbReference type="InterPro" id="IPR008984">
    <property type="entry name" value="SMAD_FHA_dom_sf"/>
</dbReference>
<feature type="domain" description="Protein kinase" evidence="10">
    <location>
        <begin position="1322"/>
        <end position="1595"/>
    </location>
</feature>
<dbReference type="PROSITE" id="PS00107">
    <property type="entry name" value="PROTEIN_KINASE_ATP"/>
    <property type="match status" value="1"/>
</dbReference>
<comment type="subcellular location">
    <subcellularLocation>
        <location evidence="1">Nucleus</location>
    </subcellularLocation>
</comment>
<evidence type="ECO:0000256" key="3">
    <source>
        <dbReference type="ARBA" id="ARBA00007690"/>
    </source>
</evidence>
<dbReference type="CDD" id="cd00180">
    <property type="entry name" value="PKc"/>
    <property type="match status" value="1"/>
</dbReference>
<evidence type="ECO:0000256" key="6">
    <source>
        <dbReference type="ARBA" id="ARBA00023242"/>
    </source>
</evidence>
<dbReference type="InterPro" id="IPR011009">
    <property type="entry name" value="Kinase-like_dom_sf"/>
</dbReference>
<feature type="region of interest" description="Disordered" evidence="8">
    <location>
        <begin position="1085"/>
        <end position="1104"/>
    </location>
</feature>
<evidence type="ECO:0000256" key="4">
    <source>
        <dbReference type="ARBA" id="ARBA00022741"/>
    </source>
</evidence>
<evidence type="ECO:0000259" key="9">
    <source>
        <dbReference type="PROSITE" id="PS50006"/>
    </source>
</evidence>
<evidence type="ECO:0000256" key="1">
    <source>
        <dbReference type="ARBA" id="ARBA00004123"/>
    </source>
</evidence>
<keyword evidence="12" id="KW-1185">Reference proteome</keyword>
<dbReference type="PROSITE" id="PS00108">
    <property type="entry name" value="PROTEIN_KINASE_ST"/>
    <property type="match status" value="1"/>
</dbReference>
<dbReference type="InterPro" id="IPR057860">
    <property type="entry name" value="HEAT_RRP12_N"/>
</dbReference>
<evidence type="ECO:0000313" key="11">
    <source>
        <dbReference type="EMBL" id="KAG7294270.1"/>
    </source>
</evidence>
<dbReference type="InterPro" id="IPR011989">
    <property type="entry name" value="ARM-like"/>
</dbReference>
<evidence type="ECO:0000256" key="7">
    <source>
        <dbReference type="PROSITE-ProRule" id="PRU10141"/>
    </source>
</evidence>
<dbReference type="PROSITE" id="PS50011">
    <property type="entry name" value="PROTEIN_KINASE_DOM"/>
    <property type="match status" value="1"/>
</dbReference>
<dbReference type="PANTHER" id="PTHR48287">
    <property type="entry name" value="ARM REPEAT SUPERFAMILY PROTEIN"/>
    <property type="match status" value="1"/>
</dbReference>
<dbReference type="GO" id="GO:0005634">
    <property type="term" value="C:nucleus"/>
    <property type="evidence" value="ECO:0007669"/>
    <property type="project" value="UniProtKB-SubCell"/>
</dbReference>